<dbReference type="EMBL" id="CACSLK010019758">
    <property type="protein sequence ID" value="CAA0819991.1"/>
    <property type="molecule type" value="Genomic_DNA"/>
</dbReference>
<feature type="chain" id="PRO_5040492144" evidence="1">
    <location>
        <begin position="27"/>
        <end position="98"/>
    </location>
</feature>
<name>A0A9N7R9E7_STRHE</name>
<keyword evidence="4" id="KW-1185">Reference proteome</keyword>
<dbReference type="InterPro" id="IPR003614">
    <property type="entry name" value="Knottins"/>
</dbReference>
<dbReference type="SUPFAM" id="SSF57095">
    <property type="entry name" value="Scorpion toxin-like"/>
    <property type="match status" value="1"/>
</dbReference>
<dbReference type="Gene3D" id="3.30.30.10">
    <property type="entry name" value="Knottin, scorpion toxin-like"/>
    <property type="match status" value="1"/>
</dbReference>
<comment type="caution">
    <text evidence="3">The sequence shown here is derived from an EMBL/GenBank/DDBJ whole genome shotgun (WGS) entry which is preliminary data.</text>
</comment>
<reference evidence="3" key="1">
    <citation type="submission" date="2019-12" db="EMBL/GenBank/DDBJ databases">
        <authorList>
            <person name="Scholes J."/>
        </authorList>
    </citation>
    <scope>NUCLEOTIDE SEQUENCE</scope>
</reference>
<dbReference type="InterPro" id="IPR036574">
    <property type="entry name" value="Scorpion_toxin-like_sf"/>
</dbReference>
<feature type="domain" description="Knottins-like" evidence="2">
    <location>
        <begin position="27"/>
        <end position="74"/>
    </location>
</feature>
<gene>
    <name evidence="3" type="ORF">SHERM_18243</name>
</gene>
<evidence type="ECO:0000313" key="4">
    <source>
        <dbReference type="Proteomes" id="UP001153555"/>
    </source>
</evidence>
<dbReference type="OrthoDB" id="683455at2759"/>
<evidence type="ECO:0000313" key="3">
    <source>
        <dbReference type="EMBL" id="CAA0819991.1"/>
    </source>
</evidence>
<protein>
    <submittedName>
        <fullName evidence="3">Defensin-like protein 6</fullName>
    </submittedName>
</protein>
<sequence length="98" mass="10618">MEKKASMIVLLLLLLLADELMVGCEARTCYIRSRKYRGSCYLKRHAGNCKTICKKEKYSGGVCKGGRCTCWKKCAGSSEVGGPLEIDPPSVAKAAVAN</sequence>
<dbReference type="Pfam" id="PF00304">
    <property type="entry name" value="Gamma-thionin"/>
    <property type="match status" value="1"/>
</dbReference>
<dbReference type="AlphaFoldDB" id="A0A9N7R9E7"/>
<accession>A0A9N7R9E7</accession>
<evidence type="ECO:0000256" key="1">
    <source>
        <dbReference type="SAM" id="SignalP"/>
    </source>
</evidence>
<organism evidence="3 4">
    <name type="scientific">Striga hermonthica</name>
    <name type="common">Purple witchweed</name>
    <name type="synonym">Buchnera hermonthica</name>
    <dbReference type="NCBI Taxonomy" id="68872"/>
    <lineage>
        <taxon>Eukaryota</taxon>
        <taxon>Viridiplantae</taxon>
        <taxon>Streptophyta</taxon>
        <taxon>Embryophyta</taxon>
        <taxon>Tracheophyta</taxon>
        <taxon>Spermatophyta</taxon>
        <taxon>Magnoliopsida</taxon>
        <taxon>eudicotyledons</taxon>
        <taxon>Gunneridae</taxon>
        <taxon>Pentapetalae</taxon>
        <taxon>asterids</taxon>
        <taxon>lamiids</taxon>
        <taxon>Lamiales</taxon>
        <taxon>Orobanchaceae</taxon>
        <taxon>Buchnereae</taxon>
        <taxon>Striga</taxon>
    </lineage>
</organism>
<proteinExistence type="predicted"/>
<dbReference type="Proteomes" id="UP001153555">
    <property type="component" value="Unassembled WGS sequence"/>
</dbReference>
<keyword evidence="1" id="KW-0732">Signal</keyword>
<evidence type="ECO:0000259" key="2">
    <source>
        <dbReference type="Pfam" id="PF00304"/>
    </source>
</evidence>
<feature type="signal peptide" evidence="1">
    <location>
        <begin position="1"/>
        <end position="26"/>
    </location>
</feature>